<evidence type="ECO:0000256" key="2">
    <source>
        <dbReference type="SAM" id="SignalP"/>
    </source>
</evidence>
<dbReference type="eggNOG" id="ENOG502TF9F">
    <property type="taxonomic scope" value="Eukaryota"/>
</dbReference>
<keyword evidence="1" id="KW-0372">Hormone</keyword>
<dbReference type="GeneID" id="125781157"/>
<accession>W5KMG2</accession>
<dbReference type="PANTHER" id="PTHR15211">
    <property type="entry name" value="GLUCOSE-DEPENDENT INSULINOTROPIC POLYPEPTIDE"/>
    <property type="match status" value="1"/>
</dbReference>
<feature type="signal peptide" evidence="2">
    <location>
        <begin position="1"/>
        <end position="23"/>
    </location>
</feature>
<dbReference type="GO" id="GO:0050796">
    <property type="term" value="P:regulation of insulin secretion"/>
    <property type="evidence" value="ECO:0007669"/>
    <property type="project" value="InterPro"/>
</dbReference>
<reference evidence="3" key="4">
    <citation type="submission" date="2025-09" db="UniProtKB">
        <authorList>
            <consortium name="Ensembl"/>
        </authorList>
    </citation>
    <scope>IDENTIFICATION</scope>
</reference>
<name>W5KMG2_ASTMX</name>
<dbReference type="STRING" id="7994.ENSAMXP00000008774"/>
<dbReference type="CTD" id="2695"/>
<dbReference type="InterPro" id="IPR039078">
    <property type="entry name" value="GIP"/>
</dbReference>
<dbReference type="GO" id="GO:0042304">
    <property type="term" value="P:regulation of fatty acid biosynthetic process"/>
    <property type="evidence" value="ECO:0007669"/>
    <property type="project" value="InterPro"/>
</dbReference>
<dbReference type="KEGG" id="amex:125781157"/>
<dbReference type="Gene3D" id="6.10.250.590">
    <property type="match status" value="1"/>
</dbReference>
<feature type="chain" id="PRO_5017301684" evidence="2">
    <location>
        <begin position="24"/>
        <end position="108"/>
    </location>
</feature>
<dbReference type="InParanoid" id="W5KMG2"/>
<dbReference type="GO" id="GO:0005179">
    <property type="term" value="F:hormone activity"/>
    <property type="evidence" value="ECO:0007669"/>
    <property type="project" value="UniProtKB-KW"/>
</dbReference>
<reference evidence="4" key="2">
    <citation type="journal article" date="2014" name="Nat. Commun.">
        <title>The cavefish genome reveals candidate genes for eye loss.</title>
        <authorList>
            <person name="McGaugh S.E."/>
            <person name="Gross J.B."/>
            <person name="Aken B."/>
            <person name="Blin M."/>
            <person name="Borowsky R."/>
            <person name="Chalopin D."/>
            <person name="Hinaux H."/>
            <person name="Jeffery W.R."/>
            <person name="Keene A."/>
            <person name="Ma L."/>
            <person name="Minx P."/>
            <person name="Murphy D."/>
            <person name="O'Quin K.E."/>
            <person name="Retaux S."/>
            <person name="Rohner N."/>
            <person name="Searle S.M."/>
            <person name="Stahl B.A."/>
            <person name="Tabin C."/>
            <person name="Volff J.N."/>
            <person name="Yoshizawa M."/>
            <person name="Warren W.C."/>
        </authorList>
    </citation>
    <scope>NUCLEOTIDE SEQUENCE [LARGE SCALE GENOMIC DNA]</scope>
    <source>
        <strain evidence="4">female</strain>
    </source>
</reference>
<reference evidence="3" key="3">
    <citation type="submission" date="2025-08" db="UniProtKB">
        <authorList>
            <consortium name="Ensembl"/>
        </authorList>
    </citation>
    <scope>IDENTIFICATION</scope>
</reference>
<evidence type="ECO:0000256" key="1">
    <source>
        <dbReference type="ARBA" id="ARBA00022702"/>
    </source>
</evidence>
<dbReference type="Proteomes" id="UP000018467">
    <property type="component" value="Unassembled WGS sequence"/>
</dbReference>
<proteinExistence type="predicted"/>
<sequence length="108" mass="12233">MKVEMIALIFFCLGGVLVVTARAVDNSPADDVQHLGRRYAESTIASDISKIMDSMVQKNFVNFLLNQREKKSMPATMPEDPEVHIFNDLLTKDFTMWVHSKGDRSKSQ</sequence>
<organism evidence="3 4">
    <name type="scientific">Astyanax mexicanus</name>
    <name type="common">Blind cave fish</name>
    <name type="synonym">Astyanax fasciatus mexicanus</name>
    <dbReference type="NCBI Taxonomy" id="7994"/>
    <lineage>
        <taxon>Eukaryota</taxon>
        <taxon>Metazoa</taxon>
        <taxon>Chordata</taxon>
        <taxon>Craniata</taxon>
        <taxon>Vertebrata</taxon>
        <taxon>Euteleostomi</taxon>
        <taxon>Actinopterygii</taxon>
        <taxon>Neopterygii</taxon>
        <taxon>Teleostei</taxon>
        <taxon>Ostariophysi</taxon>
        <taxon>Characiformes</taxon>
        <taxon>Characoidei</taxon>
        <taxon>Acestrorhamphidae</taxon>
        <taxon>Acestrorhamphinae</taxon>
        <taxon>Astyanax</taxon>
    </lineage>
</organism>
<evidence type="ECO:0000313" key="4">
    <source>
        <dbReference type="Proteomes" id="UP000018467"/>
    </source>
</evidence>
<reference evidence="4" key="1">
    <citation type="submission" date="2013-03" db="EMBL/GenBank/DDBJ databases">
        <authorList>
            <person name="Jeffery W."/>
            <person name="Warren W."/>
            <person name="Wilson R.K."/>
        </authorList>
    </citation>
    <scope>NUCLEOTIDE SEQUENCE</scope>
    <source>
        <strain evidence="4">female</strain>
    </source>
</reference>
<dbReference type="HOGENOM" id="CLU_171927_0_0_1"/>
<dbReference type="PANTHER" id="PTHR15211:SF0">
    <property type="entry name" value="GASTRIC INHIBITORY POLYPEPTIDE"/>
    <property type="match status" value="1"/>
</dbReference>
<dbReference type="RefSeq" id="XP_049320247.1">
    <property type="nucleotide sequence ID" value="XM_049464290.1"/>
</dbReference>
<dbReference type="AlphaFoldDB" id="W5KMG2"/>
<protein>
    <submittedName>
        <fullName evidence="3">Gastric inhibitory polypeptide</fullName>
    </submittedName>
</protein>
<dbReference type="GO" id="GO:0005615">
    <property type="term" value="C:extracellular space"/>
    <property type="evidence" value="ECO:0007669"/>
    <property type="project" value="TreeGrafter"/>
</dbReference>
<dbReference type="GeneTree" id="ENSGT00390000005121"/>
<dbReference type="GO" id="GO:0042594">
    <property type="term" value="P:response to starvation"/>
    <property type="evidence" value="ECO:0007669"/>
    <property type="project" value="TreeGrafter"/>
</dbReference>
<dbReference type="Bgee" id="ENSAMXG00000008541">
    <property type="expression patterns" value="Expressed in testis and 6 other cell types or tissues"/>
</dbReference>
<keyword evidence="2" id="KW-0732">Signal</keyword>
<dbReference type="GO" id="GO:0009749">
    <property type="term" value="P:response to glucose"/>
    <property type="evidence" value="ECO:0007669"/>
    <property type="project" value="InterPro"/>
</dbReference>
<keyword evidence="4" id="KW-1185">Reference proteome</keyword>
<evidence type="ECO:0000313" key="3">
    <source>
        <dbReference type="Ensembl" id="ENSAMXP00000008774.2"/>
    </source>
</evidence>
<dbReference type="Ensembl" id="ENSAMXT00000008774.2">
    <property type="protein sequence ID" value="ENSAMXP00000008774.2"/>
    <property type="gene ID" value="ENSAMXG00000008541.2"/>
</dbReference>
<dbReference type="GO" id="GO:0031769">
    <property type="term" value="F:glucagon receptor binding"/>
    <property type="evidence" value="ECO:0007669"/>
    <property type="project" value="TreeGrafter"/>
</dbReference>